<dbReference type="InterPro" id="IPR036645">
    <property type="entry name" value="Elafin-like_sf"/>
</dbReference>
<dbReference type="GO" id="GO:0030414">
    <property type="term" value="F:peptidase inhibitor activity"/>
    <property type="evidence" value="ECO:0007669"/>
    <property type="project" value="InterPro"/>
</dbReference>
<gene>
    <name evidence="2" type="ORF">GDO78_021989</name>
</gene>
<evidence type="ECO:0000259" key="1">
    <source>
        <dbReference type="PROSITE" id="PS51390"/>
    </source>
</evidence>
<dbReference type="GO" id="GO:0005576">
    <property type="term" value="C:extracellular region"/>
    <property type="evidence" value="ECO:0007669"/>
    <property type="project" value="InterPro"/>
</dbReference>
<proteinExistence type="predicted"/>
<dbReference type="InterPro" id="IPR008197">
    <property type="entry name" value="WAP_dom"/>
</dbReference>
<comment type="caution">
    <text evidence="2">The sequence shown here is derived from an EMBL/GenBank/DDBJ whole genome shotgun (WGS) entry which is preliminary data.</text>
</comment>
<dbReference type="EMBL" id="WNTK01007267">
    <property type="protein sequence ID" value="KAG9463317.1"/>
    <property type="molecule type" value="Genomic_DNA"/>
</dbReference>
<dbReference type="Gene3D" id="4.10.75.10">
    <property type="entry name" value="Elafin-like"/>
    <property type="match status" value="2"/>
</dbReference>
<accession>A0A8J6E820</accession>
<name>A0A8J6E820_ELECQ</name>
<dbReference type="SMART" id="SM00217">
    <property type="entry name" value="WAP"/>
    <property type="match status" value="1"/>
</dbReference>
<keyword evidence="3" id="KW-1185">Reference proteome</keyword>
<evidence type="ECO:0000313" key="3">
    <source>
        <dbReference type="Proteomes" id="UP000770717"/>
    </source>
</evidence>
<sequence>IPSNTNDDMCTSDSECAPKAKCCKTNRGNTCWPSVGEKKGVCPLPKMECYKLQRSFCNSDTGCPLRDKCCADDCRKTCKTPMKEH</sequence>
<feature type="domain" description="WAP" evidence="1">
    <location>
        <begin position="35"/>
        <end position="82"/>
    </location>
</feature>
<evidence type="ECO:0000313" key="2">
    <source>
        <dbReference type="EMBL" id="KAG9463317.1"/>
    </source>
</evidence>
<reference evidence="2" key="1">
    <citation type="thesis" date="2020" institute="ProQuest LLC" country="789 East Eisenhower Parkway, Ann Arbor, MI, USA">
        <title>Comparative Genomics and Chromosome Evolution.</title>
        <authorList>
            <person name="Mudd A.B."/>
        </authorList>
    </citation>
    <scope>NUCLEOTIDE SEQUENCE</scope>
    <source>
        <strain evidence="2">HN-11 Male</strain>
        <tissue evidence="2">Kidney and liver</tissue>
    </source>
</reference>
<dbReference type="PROSITE" id="PS51390">
    <property type="entry name" value="WAP"/>
    <property type="match status" value="1"/>
</dbReference>
<dbReference type="Pfam" id="PF00095">
    <property type="entry name" value="WAP"/>
    <property type="match status" value="2"/>
</dbReference>
<dbReference type="SUPFAM" id="SSF57256">
    <property type="entry name" value="Elafin-like"/>
    <property type="match status" value="2"/>
</dbReference>
<protein>
    <recommendedName>
        <fullName evidence="1">WAP domain-containing protein</fullName>
    </recommendedName>
</protein>
<feature type="non-terminal residue" evidence="2">
    <location>
        <position position="85"/>
    </location>
</feature>
<dbReference type="AlphaFoldDB" id="A0A8J6E820"/>
<organism evidence="2 3">
    <name type="scientific">Eleutherodactylus coqui</name>
    <name type="common">Puerto Rican coqui</name>
    <dbReference type="NCBI Taxonomy" id="57060"/>
    <lineage>
        <taxon>Eukaryota</taxon>
        <taxon>Metazoa</taxon>
        <taxon>Chordata</taxon>
        <taxon>Craniata</taxon>
        <taxon>Vertebrata</taxon>
        <taxon>Euteleostomi</taxon>
        <taxon>Amphibia</taxon>
        <taxon>Batrachia</taxon>
        <taxon>Anura</taxon>
        <taxon>Neobatrachia</taxon>
        <taxon>Hyloidea</taxon>
        <taxon>Eleutherodactylidae</taxon>
        <taxon>Eleutherodactylinae</taxon>
        <taxon>Eleutherodactylus</taxon>
        <taxon>Eleutherodactylus</taxon>
    </lineage>
</organism>
<dbReference type="Proteomes" id="UP000770717">
    <property type="component" value="Unassembled WGS sequence"/>
</dbReference>
<dbReference type="OrthoDB" id="4473401at2759"/>